<comment type="caution">
    <text evidence="1">The sequence shown here is derived from an EMBL/GenBank/DDBJ whole genome shotgun (WGS) entry which is preliminary data.</text>
</comment>
<evidence type="ECO:0000313" key="1">
    <source>
        <dbReference type="EMBL" id="GAA4729340.1"/>
    </source>
</evidence>
<name>A0ABP8YG74_9MICO</name>
<keyword evidence="2" id="KW-1185">Reference proteome</keyword>
<dbReference type="Proteomes" id="UP001500556">
    <property type="component" value="Unassembled WGS sequence"/>
</dbReference>
<proteinExistence type="predicted"/>
<dbReference type="EMBL" id="BAABLO010000012">
    <property type="protein sequence ID" value="GAA4729340.1"/>
    <property type="molecule type" value="Genomic_DNA"/>
</dbReference>
<gene>
    <name evidence="1" type="ORF">GCM10025782_30260</name>
</gene>
<organism evidence="1 2">
    <name type="scientific">Pedococcus ginsenosidimutans</name>
    <dbReference type="NCBI Taxonomy" id="490570"/>
    <lineage>
        <taxon>Bacteria</taxon>
        <taxon>Bacillati</taxon>
        <taxon>Actinomycetota</taxon>
        <taxon>Actinomycetes</taxon>
        <taxon>Micrococcales</taxon>
        <taxon>Intrasporangiaceae</taxon>
        <taxon>Pedococcus</taxon>
    </lineage>
</organism>
<sequence>MLVQVGLHPGTGDGALVHADVVAHRLRGRVQRPDGLLREACELDGLLVGEVDVEGHVPVGADQDVTGVVREQVHDDVAVLTAVDHQPLGVASPRGRAERAAVSGVLARPLAGDVGHPVGGPEPLEPVRDAREVGVRLGCALHAPILCSTPAAGRADGAGRPDTMAQ</sequence>
<reference evidence="2" key="1">
    <citation type="journal article" date="2019" name="Int. J. Syst. Evol. Microbiol.">
        <title>The Global Catalogue of Microorganisms (GCM) 10K type strain sequencing project: providing services to taxonomists for standard genome sequencing and annotation.</title>
        <authorList>
            <consortium name="The Broad Institute Genomics Platform"/>
            <consortium name="The Broad Institute Genome Sequencing Center for Infectious Disease"/>
            <person name="Wu L."/>
            <person name="Ma J."/>
        </authorList>
    </citation>
    <scope>NUCLEOTIDE SEQUENCE [LARGE SCALE GENOMIC DNA]</scope>
    <source>
        <strain evidence="2">JCM 18961</strain>
    </source>
</reference>
<evidence type="ECO:0000313" key="2">
    <source>
        <dbReference type="Proteomes" id="UP001500556"/>
    </source>
</evidence>
<protein>
    <submittedName>
        <fullName evidence="1">Uncharacterized protein</fullName>
    </submittedName>
</protein>
<accession>A0ABP8YG74</accession>